<dbReference type="EMBL" id="JANFNG010000001">
    <property type="protein sequence ID" value="MCQ4079639.1"/>
    <property type="molecule type" value="Genomic_DNA"/>
</dbReference>
<organism evidence="1 2">
    <name type="scientific">Streptomyces humicola</name>
    <dbReference type="NCBI Taxonomy" id="2953240"/>
    <lineage>
        <taxon>Bacteria</taxon>
        <taxon>Bacillati</taxon>
        <taxon>Actinomycetota</taxon>
        <taxon>Actinomycetes</taxon>
        <taxon>Kitasatosporales</taxon>
        <taxon>Streptomycetaceae</taxon>
        <taxon>Streptomyces</taxon>
    </lineage>
</organism>
<sequence>MPIFGSRRAAAPRLAPELDDTKLGRVRKQLEAPSRPGLGDIRVDQVEQVLRDAGHDWDRRTHRFMVLAAVAPQGVARLWLRRRSRDPDALLFQAWMDLVHGRWDGELADAAATIDLCHRAADLTPADPVPWLVVLSVLRLLRRPPREVFPVWREVTSRDPWHREAYLEMLHYLSPEECGSHAQTLDFVDAAKSGMPPQSPAIGLEMVAMLGRYRRTLSAGGVDALMSSRIWTQPPAEAALDRALEDWPRPGYLRHAAALADLNLLAYALIQAKRLTDAAQVFQAVGPTVTPWPWELDGDPLQQFTHWQARALR</sequence>
<reference evidence="1" key="1">
    <citation type="submission" date="2022-06" db="EMBL/GenBank/DDBJ databases">
        <title>Draft genome sequence of Streptomyces sp. RB6PN25 isolated from peat swamp forest in Thailand.</title>
        <authorList>
            <person name="Duangmal K."/>
            <person name="Klaysubun C."/>
        </authorList>
    </citation>
    <scope>NUCLEOTIDE SEQUENCE</scope>
    <source>
        <strain evidence="1">RB6PN25</strain>
    </source>
</reference>
<proteinExistence type="predicted"/>
<accession>A0ABT1PPN4</accession>
<evidence type="ECO:0000313" key="2">
    <source>
        <dbReference type="Proteomes" id="UP001057702"/>
    </source>
</evidence>
<evidence type="ECO:0008006" key="3">
    <source>
        <dbReference type="Google" id="ProtNLM"/>
    </source>
</evidence>
<evidence type="ECO:0000313" key="1">
    <source>
        <dbReference type="EMBL" id="MCQ4079639.1"/>
    </source>
</evidence>
<dbReference type="RefSeq" id="WP_255918478.1">
    <property type="nucleotide sequence ID" value="NZ_JANFNG010000001.1"/>
</dbReference>
<keyword evidence="2" id="KW-1185">Reference proteome</keyword>
<name>A0ABT1PPN4_9ACTN</name>
<protein>
    <recommendedName>
        <fullName evidence="3">DUF4034 domain-containing protein</fullName>
    </recommendedName>
</protein>
<gene>
    <name evidence="1" type="ORF">NGB36_03245</name>
</gene>
<dbReference type="Proteomes" id="UP001057702">
    <property type="component" value="Unassembled WGS sequence"/>
</dbReference>
<comment type="caution">
    <text evidence="1">The sequence shown here is derived from an EMBL/GenBank/DDBJ whole genome shotgun (WGS) entry which is preliminary data.</text>
</comment>